<sequence length="84" mass="9135">MTACGSGPQQQTKEYTGTVKPAGITSYQYGTHRLETATENFALKSDSIDLTRYEQKQVTLTATSIEGYPIDGGPAYLNVISIKE</sequence>
<dbReference type="Proteomes" id="UP000186230">
    <property type="component" value="Chromosome"/>
</dbReference>
<evidence type="ECO:0000313" key="2">
    <source>
        <dbReference type="Proteomes" id="UP000186230"/>
    </source>
</evidence>
<dbReference type="EMBL" id="CP016359">
    <property type="protein sequence ID" value="APU68284.1"/>
    <property type="molecule type" value="Genomic_DNA"/>
</dbReference>
<dbReference type="AlphaFoldDB" id="A0A1L7I4Y6"/>
<dbReference type="STRING" id="1229726.GRFL_1560"/>
<reference evidence="1 2" key="1">
    <citation type="submission" date="2016-07" db="EMBL/GenBank/DDBJ databases">
        <title>Multi-omics approach to identify versatile polysaccharide utilization systems of a marine flavobacterium Gramella flava.</title>
        <authorList>
            <person name="Tang K."/>
        </authorList>
    </citation>
    <scope>NUCLEOTIDE SEQUENCE [LARGE SCALE GENOMIC DNA]</scope>
    <source>
        <strain evidence="1 2">JLT2011</strain>
    </source>
</reference>
<proteinExistence type="predicted"/>
<evidence type="ECO:0000313" key="1">
    <source>
        <dbReference type="EMBL" id="APU68284.1"/>
    </source>
</evidence>
<gene>
    <name evidence="1" type="ORF">GRFL_1560</name>
</gene>
<keyword evidence="2" id="KW-1185">Reference proteome</keyword>
<protein>
    <submittedName>
        <fullName evidence="1">Uncharacterized protein</fullName>
    </submittedName>
</protein>
<name>A0A1L7I4Y6_9FLAO</name>
<organism evidence="1 2">
    <name type="scientific">Christiangramia flava JLT2011</name>
    <dbReference type="NCBI Taxonomy" id="1229726"/>
    <lineage>
        <taxon>Bacteria</taxon>
        <taxon>Pseudomonadati</taxon>
        <taxon>Bacteroidota</taxon>
        <taxon>Flavobacteriia</taxon>
        <taxon>Flavobacteriales</taxon>
        <taxon>Flavobacteriaceae</taxon>
        <taxon>Christiangramia</taxon>
    </lineage>
</organism>
<dbReference type="KEGG" id="gfl:GRFL_1560"/>
<accession>A0A1L7I4Y6</accession>